<dbReference type="PANTHER" id="PTHR30290:SF38">
    <property type="entry name" value="D,D-DIPEPTIDE-BINDING PERIPLASMIC PROTEIN DDPA-RELATED"/>
    <property type="match status" value="1"/>
</dbReference>
<dbReference type="PROSITE" id="PS51257">
    <property type="entry name" value="PROKAR_LIPOPROTEIN"/>
    <property type="match status" value="1"/>
</dbReference>
<dbReference type="PROSITE" id="PS51318">
    <property type="entry name" value="TAT"/>
    <property type="match status" value="1"/>
</dbReference>
<dbReference type="Gene3D" id="3.90.76.10">
    <property type="entry name" value="Dipeptide-binding Protein, Domain 1"/>
    <property type="match status" value="1"/>
</dbReference>
<keyword evidence="2 3" id="KW-0732">Signal</keyword>
<sequence length="508" mass="55778">MLKRRAVLTSGAALVAACMVPAGTVGAEPARAPVQAGAGGKSTLTIGMVLEPSGLDPTSNAASAVGEVTLYNIYETLTKINPDGSVMPLLAESWDVSPDLRTYTFRLRRGARFHNGEPFDAKAVQFSFDRAKSDKSTNKDKSVFAKLTTQVIDDYTVRITNAEIEPELLFILGQATAIIVEPKSVAKNASAPVGTGPYRLARWMRGTSLTLQRWDDYPRADQLPIQTAVFRFISDPAAGVASLLAGDVDVFPRMTSRGLEPFKSNPAFQVIVSGSRAKTILTINNRRKPLNDVRVRRAIAAAIDRKAVIESAGNGYGVPIGSHYVPGAFGYIDTTGINPYDLDKARALLKEAGVSAPLKLRMTLPPTPYARQGGIVIAGMLAKVGIQVQLQNVEWAQWLSNTYKNHNFDLTMISHVEPFDLDNYANPAYYWGYDSQTFRDLWEQIRNAVQPAERARLLGQAQRMLAEDSVNGFLYQPQWVTVARSELRGLWRDMPVFVNDLSALRWAN</sequence>
<dbReference type="EMBL" id="RDQM01000015">
    <property type="protein sequence ID" value="RMW95529.1"/>
    <property type="molecule type" value="Genomic_DNA"/>
</dbReference>
<dbReference type="InterPro" id="IPR000914">
    <property type="entry name" value="SBP_5_dom"/>
</dbReference>
<dbReference type="GO" id="GO:0015833">
    <property type="term" value="P:peptide transport"/>
    <property type="evidence" value="ECO:0007669"/>
    <property type="project" value="TreeGrafter"/>
</dbReference>
<dbReference type="Proteomes" id="UP000267521">
    <property type="component" value="Unassembled WGS sequence"/>
</dbReference>
<proteinExistence type="inferred from homology"/>
<evidence type="ECO:0000256" key="2">
    <source>
        <dbReference type="ARBA" id="ARBA00022729"/>
    </source>
</evidence>
<dbReference type="CDD" id="cd08494">
    <property type="entry name" value="PBP2_NikA_DppA_OppA_like_6"/>
    <property type="match status" value="1"/>
</dbReference>
<organism evidence="5 6">
    <name type="scientific">Allofranklinella schreckenbergeri</name>
    <dbReference type="NCBI Taxonomy" id="1076744"/>
    <lineage>
        <taxon>Bacteria</taxon>
        <taxon>Pseudomonadati</taxon>
        <taxon>Pseudomonadota</taxon>
        <taxon>Betaproteobacteria</taxon>
        <taxon>Burkholderiales</taxon>
        <taxon>Comamonadaceae</taxon>
        <taxon>Allofranklinella</taxon>
    </lineage>
</organism>
<dbReference type="InterPro" id="IPR039424">
    <property type="entry name" value="SBP_5"/>
</dbReference>
<dbReference type="Gene3D" id="3.10.105.10">
    <property type="entry name" value="Dipeptide-binding Protein, Domain 3"/>
    <property type="match status" value="1"/>
</dbReference>
<dbReference type="GO" id="GO:0043190">
    <property type="term" value="C:ATP-binding cassette (ABC) transporter complex"/>
    <property type="evidence" value="ECO:0007669"/>
    <property type="project" value="InterPro"/>
</dbReference>
<reference evidence="5 6" key="1">
    <citation type="submission" date="2018-10" db="EMBL/GenBank/DDBJ databases">
        <title>Comamonadaceae CDC group NO-1 genome sequencing and assembly.</title>
        <authorList>
            <person name="Bernier A.-M."/>
            <person name="Bernard K."/>
        </authorList>
    </citation>
    <scope>NUCLEOTIDE SEQUENCE [LARGE SCALE GENOMIC DNA]</scope>
    <source>
        <strain evidence="5 6">NML970147</strain>
    </source>
</reference>
<name>A0A3M6PWS6_9BURK</name>
<evidence type="ECO:0000313" key="5">
    <source>
        <dbReference type="EMBL" id="RMW95529.1"/>
    </source>
</evidence>
<dbReference type="GO" id="GO:0030288">
    <property type="term" value="C:outer membrane-bounded periplasmic space"/>
    <property type="evidence" value="ECO:0007669"/>
    <property type="project" value="UniProtKB-ARBA"/>
</dbReference>
<dbReference type="RefSeq" id="WP_122239047.1">
    <property type="nucleotide sequence ID" value="NZ_RDQM01000015.1"/>
</dbReference>
<dbReference type="Gene3D" id="3.40.190.10">
    <property type="entry name" value="Periplasmic binding protein-like II"/>
    <property type="match status" value="1"/>
</dbReference>
<comment type="caution">
    <text evidence="5">The sequence shown here is derived from an EMBL/GenBank/DDBJ whole genome shotgun (WGS) entry which is preliminary data.</text>
</comment>
<dbReference type="Pfam" id="PF00496">
    <property type="entry name" value="SBP_bac_5"/>
    <property type="match status" value="1"/>
</dbReference>
<dbReference type="GO" id="GO:1904680">
    <property type="term" value="F:peptide transmembrane transporter activity"/>
    <property type="evidence" value="ECO:0007669"/>
    <property type="project" value="TreeGrafter"/>
</dbReference>
<evidence type="ECO:0000256" key="1">
    <source>
        <dbReference type="ARBA" id="ARBA00005695"/>
    </source>
</evidence>
<dbReference type="InterPro" id="IPR030678">
    <property type="entry name" value="Peptide/Ni-bd"/>
</dbReference>
<dbReference type="PANTHER" id="PTHR30290">
    <property type="entry name" value="PERIPLASMIC BINDING COMPONENT OF ABC TRANSPORTER"/>
    <property type="match status" value="1"/>
</dbReference>
<gene>
    <name evidence="5" type="ORF">EBQ26_10805</name>
</gene>
<dbReference type="AlphaFoldDB" id="A0A3M6PWS6"/>
<feature type="domain" description="Solute-binding protein family 5" evidence="4">
    <location>
        <begin position="86"/>
        <end position="429"/>
    </location>
</feature>
<evidence type="ECO:0000313" key="6">
    <source>
        <dbReference type="Proteomes" id="UP000267521"/>
    </source>
</evidence>
<feature type="signal peptide" evidence="3">
    <location>
        <begin position="1"/>
        <end position="27"/>
    </location>
</feature>
<comment type="similarity">
    <text evidence="1">Belongs to the bacterial solute-binding protein 5 family.</text>
</comment>
<feature type="chain" id="PRO_5018150338" evidence="3">
    <location>
        <begin position="28"/>
        <end position="508"/>
    </location>
</feature>
<accession>A0A3M6PWS6</accession>
<evidence type="ECO:0000256" key="3">
    <source>
        <dbReference type="SAM" id="SignalP"/>
    </source>
</evidence>
<dbReference type="PIRSF" id="PIRSF002741">
    <property type="entry name" value="MppA"/>
    <property type="match status" value="1"/>
</dbReference>
<evidence type="ECO:0000259" key="4">
    <source>
        <dbReference type="Pfam" id="PF00496"/>
    </source>
</evidence>
<dbReference type="SUPFAM" id="SSF53850">
    <property type="entry name" value="Periplasmic binding protein-like II"/>
    <property type="match status" value="1"/>
</dbReference>
<dbReference type="InterPro" id="IPR006311">
    <property type="entry name" value="TAT_signal"/>
</dbReference>
<protein>
    <submittedName>
        <fullName evidence="5">ABC transporter substrate-binding protein</fullName>
    </submittedName>
</protein>